<keyword evidence="2" id="KW-0732">Signal</keyword>
<evidence type="ECO:0000313" key="4">
    <source>
        <dbReference type="EMBL" id="KAG2559922.1"/>
    </source>
</evidence>
<sequence length="132" mass="13484">MGAGLILLLWRLCVLTKGAGAATLLASADTAAVPPSAAAVPGLDVAAIDALYPKYLHVASPGDDGGGGPCAICLGQFARGDTLRRGPGCRHRFHARCAERWLRVSATCPVCRDSPVATPFAEAAVPLAAHAR</sequence>
<dbReference type="Pfam" id="PF13639">
    <property type="entry name" value="zf-RING_2"/>
    <property type="match status" value="1"/>
</dbReference>
<keyword evidence="5" id="KW-1185">Reference proteome</keyword>
<feature type="chain" id="PRO_5035840410" description="RING-type domain-containing protein" evidence="2">
    <location>
        <begin position="22"/>
        <end position="132"/>
    </location>
</feature>
<dbReference type="AlphaFoldDB" id="A0A8T0PIA2"/>
<feature type="signal peptide" evidence="2">
    <location>
        <begin position="1"/>
        <end position="21"/>
    </location>
</feature>
<gene>
    <name evidence="4" type="ORF">PVAP13_8KG002353</name>
</gene>
<evidence type="ECO:0000259" key="3">
    <source>
        <dbReference type="PROSITE" id="PS50089"/>
    </source>
</evidence>
<dbReference type="PANTHER" id="PTHR46592">
    <property type="entry name" value="RING-H2 FINGER PROTEIN ATL67"/>
    <property type="match status" value="1"/>
</dbReference>
<proteinExistence type="predicted"/>
<dbReference type="GO" id="GO:0008270">
    <property type="term" value="F:zinc ion binding"/>
    <property type="evidence" value="ECO:0007669"/>
    <property type="project" value="UniProtKB-KW"/>
</dbReference>
<keyword evidence="1" id="KW-0479">Metal-binding</keyword>
<reference evidence="4" key="1">
    <citation type="submission" date="2020-05" db="EMBL/GenBank/DDBJ databases">
        <title>WGS assembly of Panicum virgatum.</title>
        <authorList>
            <person name="Lovell J.T."/>
            <person name="Jenkins J."/>
            <person name="Shu S."/>
            <person name="Juenger T.E."/>
            <person name="Schmutz J."/>
        </authorList>
    </citation>
    <scope>NUCLEOTIDE SEQUENCE</scope>
    <source>
        <strain evidence="4">AP13</strain>
    </source>
</reference>
<dbReference type="Gene3D" id="3.30.40.10">
    <property type="entry name" value="Zinc/RING finger domain, C3HC4 (zinc finger)"/>
    <property type="match status" value="1"/>
</dbReference>
<dbReference type="PROSITE" id="PS50089">
    <property type="entry name" value="ZF_RING_2"/>
    <property type="match status" value="1"/>
</dbReference>
<dbReference type="InterPro" id="IPR013083">
    <property type="entry name" value="Znf_RING/FYVE/PHD"/>
</dbReference>
<dbReference type="GO" id="GO:0016567">
    <property type="term" value="P:protein ubiquitination"/>
    <property type="evidence" value="ECO:0007669"/>
    <property type="project" value="InterPro"/>
</dbReference>
<evidence type="ECO:0000313" key="5">
    <source>
        <dbReference type="Proteomes" id="UP000823388"/>
    </source>
</evidence>
<accession>A0A8T0PIA2</accession>
<dbReference type="EMBL" id="CM029051">
    <property type="protein sequence ID" value="KAG2559922.1"/>
    <property type="molecule type" value="Genomic_DNA"/>
</dbReference>
<evidence type="ECO:0000256" key="2">
    <source>
        <dbReference type="SAM" id="SignalP"/>
    </source>
</evidence>
<evidence type="ECO:0000256" key="1">
    <source>
        <dbReference type="PROSITE-ProRule" id="PRU00175"/>
    </source>
</evidence>
<dbReference type="InterPro" id="IPR044289">
    <property type="entry name" value="ATL67-70"/>
</dbReference>
<dbReference type="PANTHER" id="PTHR46592:SF14">
    <property type="entry name" value="RING-TYPE DOMAIN-CONTAINING PROTEIN"/>
    <property type="match status" value="1"/>
</dbReference>
<dbReference type="InterPro" id="IPR001841">
    <property type="entry name" value="Znf_RING"/>
</dbReference>
<dbReference type="SUPFAM" id="SSF57850">
    <property type="entry name" value="RING/U-box"/>
    <property type="match status" value="1"/>
</dbReference>
<dbReference type="GO" id="GO:0016740">
    <property type="term" value="F:transferase activity"/>
    <property type="evidence" value="ECO:0007669"/>
    <property type="project" value="InterPro"/>
</dbReference>
<comment type="caution">
    <text evidence="4">The sequence shown here is derived from an EMBL/GenBank/DDBJ whole genome shotgun (WGS) entry which is preliminary data.</text>
</comment>
<feature type="domain" description="RING-type" evidence="3">
    <location>
        <begin position="70"/>
        <end position="112"/>
    </location>
</feature>
<organism evidence="4 5">
    <name type="scientific">Panicum virgatum</name>
    <name type="common">Blackwell switchgrass</name>
    <dbReference type="NCBI Taxonomy" id="38727"/>
    <lineage>
        <taxon>Eukaryota</taxon>
        <taxon>Viridiplantae</taxon>
        <taxon>Streptophyta</taxon>
        <taxon>Embryophyta</taxon>
        <taxon>Tracheophyta</taxon>
        <taxon>Spermatophyta</taxon>
        <taxon>Magnoliopsida</taxon>
        <taxon>Liliopsida</taxon>
        <taxon>Poales</taxon>
        <taxon>Poaceae</taxon>
        <taxon>PACMAD clade</taxon>
        <taxon>Panicoideae</taxon>
        <taxon>Panicodae</taxon>
        <taxon>Paniceae</taxon>
        <taxon>Panicinae</taxon>
        <taxon>Panicum</taxon>
        <taxon>Panicum sect. Hiantes</taxon>
    </lineage>
</organism>
<protein>
    <recommendedName>
        <fullName evidence="3">RING-type domain-containing protein</fullName>
    </recommendedName>
</protein>
<dbReference type="SMART" id="SM00184">
    <property type="entry name" value="RING"/>
    <property type="match status" value="1"/>
</dbReference>
<dbReference type="Proteomes" id="UP000823388">
    <property type="component" value="Chromosome 8K"/>
</dbReference>
<name>A0A8T0PIA2_PANVG</name>
<keyword evidence="1" id="KW-0863">Zinc-finger</keyword>
<keyword evidence="1" id="KW-0862">Zinc</keyword>